<comment type="caution">
    <text evidence="2">The sequence shown here is derived from an EMBL/GenBank/DDBJ whole genome shotgun (WGS) entry which is preliminary data.</text>
</comment>
<evidence type="ECO:0000256" key="1">
    <source>
        <dbReference type="SAM" id="MobiDB-lite"/>
    </source>
</evidence>
<proteinExistence type="predicted"/>
<sequence length="123" mass="13659">MKLFIYFFSWRTPLVRFVSTCAHAGTPHNRRPYSSVSLVARPFLLFPSGVLMGREGRDDVSSFAGQGHDARRAGAGDAGPPLSTPFRTAALSDSRNFTKTTLPTMLSSFRDRSVRNDHYSSIF</sequence>
<feature type="region of interest" description="Disordered" evidence="1">
    <location>
        <begin position="60"/>
        <end position="84"/>
    </location>
</feature>
<evidence type="ECO:0000313" key="3">
    <source>
        <dbReference type="Proteomes" id="UP000299102"/>
    </source>
</evidence>
<organism evidence="2 3">
    <name type="scientific">Eumeta variegata</name>
    <name type="common">Bagworm moth</name>
    <name type="synonym">Eumeta japonica</name>
    <dbReference type="NCBI Taxonomy" id="151549"/>
    <lineage>
        <taxon>Eukaryota</taxon>
        <taxon>Metazoa</taxon>
        <taxon>Ecdysozoa</taxon>
        <taxon>Arthropoda</taxon>
        <taxon>Hexapoda</taxon>
        <taxon>Insecta</taxon>
        <taxon>Pterygota</taxon>
        <taxon>Neoptera</taxon>
        <taxon>Endopterygota</taxon>
        <taxon>Lepidoptera</taxon>
        <taxon>Glossata</taxon>
        <taxon>Ditrysia</taxon>
        <taxon>Tineoidea</taxon>
        <taxon>Psychidae</taxon>
        <taxon>Oiketicinae</taxon>
        <taxon>Eumeta</taxon>
    </lineage>
</organism>
<protein>
    <submittedName>
        <fullName evidence="2">Uncharacterized protein</fullName>
    </submittedName>
</protein>
<dbReference type="Proteomes" id="UP000299102">
    <property type="component" value="Unassembled WGS sequence"/>
</dbReference>
<name>A0A4C1VJN5_EUMVA</name>
<gene>
    <name evidence="2" type="ORF">EVAR_96204_1</name>
</gene>
<evidence type="ECO:0000313" key="2">
    <source>
        <dbReference type="EMBL" id="GBP38602.1"/>
    </source>
</evidence>
<reference evidence="2 3" key="1">
    <citation type="journal article" date="2019" name="Commun. Biol.">
        <title>The bagworm genome reveals a unique fibroin gene that provides high tensile strength.</title>
        <authorList>
            <person name="Kono N."/>
            <person name="Nakamura H."/>
            <person name="Ohtoshi R."/>
            <person name="Tomita M."/>
            <person name="Numata K."/>
            <person name="Arakawa K."/>
        </authorList>
    </citation>
    <scope>NUCLEOTIDE SEQUENCE [LARGE SCALE GENOMIC DNA]</scope>
</reference>
<keyword evidence="3" id="KW-1185">Reference proteome</keyword>
<dbReference type="EMBL" id="BGZK01000351">
    <property type="protein sequence ID" value="GBP38602.1"/>
    <property type="molecule type" value="Genomic_DNA"/>
</dbReference>
<accession>A0A4C1VJN5</accession>
<dbReference type="AlphaFoldDB" id="A0A4C1VJN5"/>